<dbReference type="OMA" id="CYQENDD"/>
<gene>
    <name evidence="2" type="ORF">PPRIM_AZ9-3.1.T1000057</name>
</gene>
<dbReference type="AlphaFoldDB" id="A0A8S1NTN4"/>
<accession>A0A8S1NTN4</accession>
<protein>
    <submittedName>
        <fullName evidence="2">Uncharacterized protein</fullName>
    </submittedName>
</protein>
<sequence>MDPHQICKQLQEQCYLENDDLRNRVAEMEAKNAEYQDQIEGLKQIIEEKDAKIKQLEDTLANLQNQPIKKTIQKKKDKKPTKK</sequence>
<name>A0A8S1NTN4_PARPR</name>
<evidence type="ECO:0000313" key="2">
    <source>
        <dbReference type="EMBL" id="CAD8096028.1"/>
    </source>
</evidence>
<dbReference type="Proteomes" id="UP000688137">
    <property type="component" value="Unassembled WGS sequence"/>
</dbReference>
<keyword evidence="1" id="KW-0175">Coiled coil</keyword>
<evidence type="ECO:0000256" key="1">
    <source>
        <dbReference type="SAM" id="Coils"/>
    </source>
</evidence>
<reference evidence="2" key="1">
    <citation type="submission" date="2021-01" db="EMBL/GenBank/DDBJ databases">
        <authorList>
            <consortium name="Genoscope - CEA"/>
            <person name="William W."/>
        </authorList>
    </citation>
    <scope>NUCLEOTIDE SEQUENCE</scope>
</reference>
<organism evidence="2 3">
    <name type="scientific">Paramecium primaurelia</name>
    <dbReference type="NCBI Taxonomy" id="5886"/>
    <lineage>
        <taxon>Eukaryota</taxon>
        <taxon>Sar</taxon>
        <taxon>Alveolata</taxon>
        <taxon>Ciliophora</taxon>
        <taxon>Intramacronucleata</taxon>
        <taxon>Oligohymenophorea</taxon>
        <taxon>Peniculida</taxon>
        <taxon>Parameciidae</taxon>
        <taxon>Paramecium</taxon>
    </lineage>
</organism>
<dbReference type="EMBL" id="CAJJDM010000103">
    <property type="protein sequence ID" value="CAD8096028.1"/>
    <property type="molecule type" value="Genomic_DNA"/>
</dbReference>
<feature type="coiled-coil region" evidence="1">
    <location>
        <begin position="11"/>
        <end position="66"/>
    </location>
</feature>
<keyword evidence="3" id="KW-1185">Reference proteome</keyword>
<proteinExistence type="predicted"/>
<comment type="caution">
    <text evidence="2">The sequence shown here is derived from an EMBL/GenBank/DDBJ whole genome shotgun (WGS) entry which is preliminary data.</text>
</comment>
<evidence type="ECO:0000313" key="3">
    <source>
        <dbReference type="Proteomes" id="UP000688137"/>
    </source>
</evidence>